<protein>
    <submittedName>
        <fullName evidence="2">Uncharacterized protein</fullName>
    </submittedName>
</protein>
<keyword evidence="3" id="KW-1185">Reference proteome</keyword>
<feature type="compositionally biased region" description="Acidic residues" evidence="1">
    <location>
        <begin position="97"/>
        <end position="110"/>
    </location>
</feature>
<evidence type="ECO:0000313" key="3">
    <source>
        <dbReference type="Proteomes" id="UP001301769"/>
    </source>
</evidence>
<sequence length="158" mass="17102">MPLDLDEFITDITAGREKGKECTPYIRVAMCALVASGALSEKAVARKFRVSDATVRHTIRHWKAHKNFDSSKRSGRPRKDAKGKGDSSNAGGVGVDADADGEIQQLDEGDTTMYDTTAAETTIPQISEVPETSTPTSEAAREASIQNIMNQDSRSPLF</sequence>
<feature type="compositionally biased region" description="Basic and acidic residues" evidence="1">
    <location>
        <begin position="66"/>
        <end position="85"/>
    </location>
</feature>
<dbReference type="EMBL" id="MU858173">
    <property type="protein sequence ID" value="KAK4210506.1"/>
    <property type="molecule type" value="Genomic_DNA"/>
</dbReference>
<feature type="compositionally biased region" description="Low complexity" evidence="1">
    <location>
        <begin position="111"/>
        <end position="122"/>
    </location>
</feature>
<evidence type="ECO:0000313" key="2">
    <source>
        <dbReference type="EMBL" id="KAK4210506.1"/>
    </source>
</evidence>
<dbReference type="Gene3D" id="1.10.10.10">
    <property type="entry name" value="Winged helix-like DNA-binding domain superfamily/Winged helix DNA-binding domain"/>
    <property type="match status" value="1"/>
</dbReference>
<feature type="region of interest" description="Disordered" evidence="1">
    <location>
        <begin position="63"/>
        <end position="158"/>
    </location>
</feature>
<accession>A0AAN6Y1G3</accession>
<reference evidence="2" key="2">
    <citation type="submission" date="2023-05" db="EMBL/GenBank/DDBJ databases">
        <authorList>
            <consortium name="Lawrence Berkeley National Laboratory"/>
            <person name="Steindorff A."/>
            <person name="Hensen N."/>
            <person name="Bonometti L."/>
            <person name="Westerberg I."/>
            <person name="Brannstrom I.O."/>
            <person name="Guillou S."/>
            <person name="Cros-Aarteil S."/>
            <person name="Calhoun S."/>
            <person name="Haridas S."/>
            <person name="Kuo A."/>
            <person name="Mondo S."/>
            <person name="Pangilinan J."/>
            <person name="Riley R."/>
            <person name="Labutti K."/>
            <person name="Andreopoulos B."/>
            <person name="Lipzen A."/>
            <person name="Chen C."/>
            <person name="Yanf M."/>
            <person name="Daum C."/>
            <person name="Ng V."/>
            <person name="Clum A."/>
            <person name="Ohm R."/>
            <person name="Martin F."/>
            <person name="Silar P."/>
            <person name="Natvig D."/>
            <person name="Lalanne C."/>
            <person name="Gautier V."/>
            <person name="Ament-Velasquez S.L."/>
            <person name="Kruys A."/>
            <person name="Hutchinson M.I."/>
            <person name="Powell A.J."/>
            <person name="Barry K."/>
            <person name="Miller A.N."/>
            <person name="Grigoriev I.V."/>
            <person name="Debuchy R."/>
            <person name="Gladieux P."/>
            <person name="Thoren M.H."/>
            <person name="Johannesson H."/>
        </authorList>
    </citation>
    <scope>NUCLEOTIDE SEQUENCE</scope>
    <source>
        <strain evidence="2">PSN293</strain>
    </source>
</reference>
<name>A0AAN6Y1G3_9PEZI</name>
<dbReference type="SUPFAM" id="SSF46689">
    <property type="entry name" value="Homeodomain-like"/>
    <property type="match status" value="1"/>
</dbReference>
<dbReference type="InterPro" id="IPR036388">
    <property type="entry name" value="WH-like_DNA-bd_sf"/>
</dbReference>
<proteinExistence type="predicted"/>
<gene>
    <name evidence="2" type="ORF">QBC37DRAFT_349948</name>
</gene>
<dbReference type="AlphaFoldDB" id="A0AAN6Y1G3"/>
<dbReference type="InterPro" id="IPR009057">
    <property type="entry name" value="Homeodomain-like_sf"/>
</dbReference>
<reference evidence="2" key="1">
    <citation type="journal article" date="2023" name="Mol. Phylogenet. Evol.">
        <title>Genome-scale phylogeny and comparative genomics of the fungal order Sordariales.</title>
        <authorList>
            <person name="Hensen N."/>
            <person name="Bonometti L."/>
            <person name="Westerberg I."/>
            <person name="Brannstrom I.O."/>
            <person name="Guillou S."/>
            <person name="Cros-Aarteil S."/>
            <person name="Calhoun S."/>
            <person name="Haridas S."/>
            <person name="Kuo A."/>
            <person name="Mondo S."/>
            <person name="Pangilinan J."/>
            <person name="Riley R."/>
            <person name="LaButti K."/>
            <person name="Andreopoulos B."/>
            <person name="Lipzen A."/>
            <person name="Chen C."/>
            <person name="Yan M."/>
            <person name="Daum C."/>
            <person name="Ng V."/>
            <person name="Clum A."/>
            <person name="Steindorff A."/>
            <person name="Ohm R.A."/>
            <person name="Martin F."/>
            <person name="Silar P."/>
            <person name="Natvig D.O."/>
            <person name="Lalanne C."/>
            <person name="Gautier V."/>
            <person name="Ament-Velasquez S.L."/>
            <person name="Kruys A."/>
            <person name="Hutchinson M.I."/>
            <person name="Powell A.J."/>
            <person name="Barry K."/>
            <person name="Miller A.N."/>
            <person name="Grigoriev I.V."/>
            <person name="Debuchy R."/>
            <person name="Gladieux P."/>
            <person name="Hiltunen Thoren M."/>
            <person name="Johannesson H."/>
        </authorList>
    </citation>
    <scope>NUCLEOTIDE SEQUENCE</scope>
    <source>
        <strain evidence="2">PSN293</strain>
    </source>
</reference>
<feature type="compositionally biased region" description="Polar residues" evidence="1">
    <location>
        <begin position="144"/>
        <end position="158"/>
    </location>
</feature>
<evidence type="ECO:0000256" key="1">
    <source>
        <dbReference type="SAM" id="MobiDB-lite"/>
    </source>
</evidence>
<dbReference type="Proteomes" id="UP001301769">
    <property type="component" value="Unassembled WGS sequence"/>
</dbReference>
<comment type="caution">
    <text evidence="2">The sequence shown here is derived from an EMBL/GenBank/DDBJ whole genome shotgun (WGS) entry which is preliminary data.</text>
</comment>
<organism evidence="2 3">
    <name type="scientific">Rhypophila decipiens</name>
    <dbReference type="NCBI Taxonomy" id="261697"/>
    <lineage>
        <taxon>Eukaryota</taxon>
        <taxon>Fungi</taxon>
        <taxon>Dikarya</taxon>
        <taxon>Ascomycota</taxon>
        <taxon>Pezizomycotina</taxon>
        <taxon>Sordariomycetes</taxon>
        <taxon>Sordariomycetidae</taxon>
        <taxon>Sordariales</taxon>
        <taxon>Naviculisporaceae</taxon>
        <taxon>Rhypophila</taxon>
    </lineage>
</organism>